<keyword evidence="1" id="KW-0175">Coiled coil</keyword>
<accession>A0AB74UUX0</accession>
<name>A0AB74UUX0_9GAMM</name>
<evidence type="ECO:0000256" key="1">
    <source>
        <dbReference type="SAM" id="Coils"/>
    </source>
</evidence>
<evidence type="ECO:0000256" key="2">
    <source>
        <dbReference type="SAM" id="Phobius"/>
    </source>
</evidence>
<protein>
    <submittedName>
        <fullName evidence="3">XrtA system polysaccharide chain length determinant</fullName>
    </submittedName>
</protein>
<sequence length="517" mass="57111">MNEEPNPLLALLPVLWTEAKRRRVSLAVIFASIAMLALIAGINWPQRYDASVTILAQKSSIITPLMEGAAAATGNTNRAGIAKAVIFSRKVMDQVLVAGGWMAHKPSPVDQDKLIQEIKARTLVTISRDNLITISYHDSDARRAFDVTRTFGQLFISESVASKMKESRDAFDFIDSQVEAYRKKLTDAENKLKDYRNANADARPGSEADTNASISQLRNQIETAQMDLMEKRSQAGSLERQLSGESEVNAVQTSNGIYESQLAELQSKLDKLRLTYTDEYPDVVRTRHQIEDLRRLLASADQQSAKAPRAIGDTGTNGSAVQFNPLYQQMRSQLATLRSDIAATTARLGAAQARLDSELDRSKRIANSEAVTAELTRDYTVNRDVYQDLLKRRESARVSMNLDSDQDGASFVVQNPAVMPLVPSGLRFMHFGIAGILAGLAVPFGVLFGFARFDPRVRSAEQLEQATGLPVLATVPFYPTPGDHQRERRRNLALVAIVLCVVLAYALLFWLKLKGLA</sequence>
<dbReference type="PANTHER" id="PTHR32309:SF13">
    <property type="entry name" value="FERRIC ENTEROBACTIN TRANSPORT PROTEIN FEPE"/>
    <property type="match status" value="1"/>
</dbReference>
<reference evidence="3" key="1">
    <citation type="submission" date="2024-10" db="EMBL/GenBank/DDBJ databases">
        <authorList>
            <person name="Lesea H.P."/>
            <person name="Kuehl J.V."/>
            <person name="Chandonia J.-M."/>
        </authorList>
    </citation>
    <scope>NUCLEOTIDE SEQUENCE</scope>
    <source>
        <strain evidence="3">FW102-FHT14D07</strain>
    </source>
</reference>
<dbReference type="RefSeq" id="WP_395120354.1">
    <property type="nucleotide sequence ID" value="NZ_CP170721.1"/>
</dbReference>
<dbReference type="PANTHER" id="PTHR32309">
    <property type="entry name" value="TYROSINE-PROTEIN KINASE"/>
    <property type="match status" value="1"/>
</dbReference>
<feature type="transmembrane region" description="Helical" evidence="2">
    <location>
        <begin position="24"/>
        <end position="44"/>
    </location>
</feature>
<proteinExistence type="predicted"/>
<dbReference type="GO" id="GO:0005886">
    <property type="term" value="C:plasma membrane"/>
    <property type="evidence" value="ECO:0007669"/>
    <property type="project" value="TreeGrafter"/>
</dbReference>
<dbReference type="NCBIfam" id="TIGR03007">
    <property type="entry name" value="pepcterm_ChnLen"/>
    <property type="match status" value="1"/>
</dbReference>
<dbReference type="AlphaFoldDB" id="A0AB74UUX0"/>
<dbReference type="InterPro" id="IPR014345">
    <property type="entry name" value="XrtA_polysacc_chain"/>
</dbReference>
<dbReference type="GO" id="GO:0004713">
    <property type="term" value="F:protein tyrosine kinase activity"/>
    <property type="evidence" value="ECO:0007669"/>
    <property type="project" value="TreeGrafter"/>
</dbReference>
<organism evidence="3">
    <name type="scientific">Rhodanobacter sp. FW102-FHT14D07</name>
    <dbReference type="NCBI Taxonomy" id="3351462"/>
    <lineage>
        <taxon>Bacteria</taxon>
        <taxon>Pseudomonadati</taxon>
        <taxon>Pseudomonadota</taxon>
        <taxon>Gammaproteobacteria</taxon>
        <taxon>Lysobacterales</taxon>
        <taxon>Rhodanobacteraceae</taxon>
        <taxon>Rhodanobacter</taxon>
    </lineage>
</organism>
<keyword evidence="2" id="KW-1133">Transmembrane helix</keyword>
<keyword evidence="2" id="KW-0472">Membrane</keyword>
<feature type="transmembrane region" description="Helical" evidence="2">
    <location>
        <begin position="428"/>
        <end position="450"/>
    </location>
</feature>
<feature type="transmembrane region" description="Helical" evidence="2">
    <location>
        <begin position="492"/>
        <end position="511"/>
    </location>
</feature>
<gene>
    <name evidence="3" type="ORF">ACFYG5_18200</name>
</gene>
<evidence type="ECO:0000313" key="3">
    <source>
        <dbReference type="EMBL" id="XIA18461.1"/>
    </source>
</evidence>
<dbReference type="InterPro" id="IPR050445">
    <property type="entry name" value="Bact_polysacc_biosynth/exp"/>
</dbReference>
<dbReference type="EMBL" id="CP170721">
    <property type="protein sequence ID" value="XIA18461.1"/>
    <property type="molecule type" value="Genomic_DNA"/>
</dbReference>
<feature type="coiled-coil region" evidence="1">
    <location>
        <begin position="171"/>
        <end position="303"/>
    </location>
</feature>
<keyword evidence="2" id="KW-0812">Transmembrane</keyword>